<organism evidence="10 11">
    <name type="scientific">Nelumbo nucifera</name>
    <name type="common">Sacred lotus</name>
    <dbReference type="NCBI Taxonomy" id="4432"/>
    <lineage>
        <taxon>Eukaryota</taxon>
        <taxon>Viridiplantae</taxon>
        <taxon>Streptophyta</taxon>
        <taxon>Embryophyta</taxon>
        <taxon>Tracheophyta</taxon>
        <taxon>Spermatophyta</taxon>
        <taxon>Magnoliopsida</taxon>
        <taxon>Proteales</taxon>
        <taxon>Nelumbonaceae</taxon>
        <taxon>Nelumbo</taxon>
    </lineage>
</organism>
<dbReference type="GO" id="GO:0008270">
    <property type="term" value="F:zinc ion binding"/>
    <property type="evidence" value="ECO:0007669"/>
    <property type="project" value="UniProtKB-KW"/>
</dbReference>
<evidence type="ECO:0000256" key="7">
    <source>
        <dbReference type="ARBA" id="ARBA00022833"/>
    </source>
</evidence>
<evidence type="ECO:0000256" key="6">
    <source>
        <dbReference type="ARBA" id="ARBA00022771"/>
    </source>
</evidence>
<proteinExistence type="inferred from homology"/>
<dbReference type="STRING" id="4432.A0A1U8ATP9"/>
<dbReference type="Pfam" id="PF16837">
    <property type="entry name" value="SF3A3"/>
    <property type="match status" value="1"/>
</dbReference>
<keyword evidence="10" id="KW-1185">Reference proteome</keyword>
<keyword evidence="3" id="KW-0597">Phosphoprotein</keyword>
<dbReference type="InterPro" id="IPR024598">
    <property type="entry name" value="SF3a60/Prp9_C"/>
</dbReference>
<keyword evidence="9" id="KW-0539">Nucleus</keyword>
<dbReference type="OrthoDB" id="2160351at2759"/>
<keyword evidence="5" id="KW-0479">Metal-binding</keyword>
<dbReference type="InterPro" id="IPR031774">
    <property type="entry name" value="SF3A3_dom"/>
</dbReference>
<evidence type="ECO:0000256" key="5">
    <source>
        <dbReference type="ARBA" id="ARBA00022723"/>
    </source>
</evidence>
<comment type="similarity">
    <text evidence="2">Belongs to the SF3A3 family.</text>
</comment>
<evidence type="ECO:0000256" key="1">
    <source>
        <dbReference type="ARBA" id="ARBA00004123"/>
    </source>
</evidence>
<dbReference type="Pfam" id="PF12108">
    <property type="entry name" value="SF3a60_bindingd"/>
    <property type="match status" value="1"/>
</dbReference>
<dbReference type="AlphaFoldDB" id="A0A1U8ATP9"/>
<dbReference type="PROSITE" id="PS50171">
    <property type="entry name" value="ZF_MATRIN"/>
    <property type="match status" value="1"/>
</dbReference>
<name>A0A1U8ATP9_NELNU</name>
<dbReference type="PANTHER" id="PTHR12786">
    <property type="entry name" value="SPLICING FACTOR SF3A-RELATED"/>
    <property type="match status" value="1"/>
</dbReference>
<dbReference type="GO" id="GO:0000398">
    <property type="term" value="P:mRNA splicing, via spliceosome"/>
    <property type="evidence" value="ECO:0000318"/>
    <property type="project" value="GO_Central"/>
</dbReference>
<dbReference type="KEGG" id="nnu:104604006"/>
<evidence type="ECO:0000256" key="2">
    <source>
        <dbReference type="ARBA" id="ARBA00008776"/>
    </source>
</evidence>
<dbReference type="OMA" id="GPKAFQK"/>
<protein>
    <submittedName>
        <fullName evidence="11">Splicing factor SF3a60 homolog</fullName>
    </submittedName>
</protein>
<dbReference type="Proteomes" id="UP000189703">
    <property type="component" value="Unplaced"/>
</dbReference>
<accession>A0A1U8ATP9</accession>
<evidence type="ECO:0000256" key="8">
    <source>
        <dbReference type="ARBA" id="ARBA00023187"/>
    </source>
</evidence>
<sequence length="509" mass="60000">MSSTLLEVTRAAHEEVERFERLIVKDLQREPASNKERLFQNHRVRNMIDTITSTTEKLIEIYEDKDNARKDEIAALGGQTATGTNVFSAFYDRLKEIREYHRRHPVAHVVDAAEQYEELLKEEPYIEFSGEEAFGRYLDMHELYNEYVNSKFGEAIEYSAYLDVFSQPDKIPCNLKLTRQYKEYLEHLLEYLIYFFQRREPLQDLDKMFSKVETEFEELWANGKVEGWESKGQENGDVSAPDTVIDLDYYSTVEELIEVGPEKLKEALAALGLKTGGTVQQRAERLFLTKHTPLEKLDKKHFAKGSHLLEKNGAKQASQQKDNFKEIALMEAKMKRLCELLNETIMQTKENVEKKQALTYEEMEAEREEEEVQADTESDEEEQQIYNPLKLPMGWDGKPIPYWLYKLHGLGQEFKCEICGNHSYWGRRAFERHFKEWRHQHGMRCLGIPNTKNFNEITSINEARVLWEKIQERQGLNKWRPDLEEEYEDKEGNIYNKKTYTDLQRQGLI</sequence>
<gene>
    <name evidence="11" type="primary">LOC104604006</name>
</gene>
<evidence type="ECO:0000313" key="11">
    <source>
        <dbReference type="RefSeq" id="XP_010266513.1"/>
    </source>
</evidence>
<dbReference type="Pfam" id="PF13297">
    <property type="entry name" value="SDE2_2C"/>
    <property type="match status" value="1"/>
</dbReference>
<keyword evidence="4" id="KW-0507">mRNA processing</keyword>
<dbReference type="GO" id="GO:0005681">
    <property type="term" value="C:spliceosomal complex"/>
    <property type="evidence" value="ECO:0000318"/>
    <property type="project" value="GO_Central"/>
</dbReference>
<dbReference type="InterPro" id="IPR025086">
    <property type="entry name" value="SDE2/SF3A3_SAP"/>
</dbReference>
<dbReference type="Pfam" id="PF11931">
    <property type="entry name" value="SF3a60_Prp9_C"/>
    <property type="match status" value="1"/>
</dbReference>
<dbReference type="InterPro" id="IPR051421">
    <property type="entry name" value="RNA_Proc_DNA_Dmg_Regulator"/>
</dbReference>
<dbReference type="FunCoup" id="A0A1U8ATP9">
    <property type="interactions" value="4959"/>
</dbReference>
<dbReference type="RefSeq" id="XP_010266513.1">
    <property type="nucleotide sequence ID" value="XM_010268211.2"/>
</dbReference>
<evidence type="ECO:0000256" key="3">
    <source>
        <dbReference type="ARBA" id="ARBA00022553"/>
    </source>
</evidence>
<evidence type="ECO:0000256" key="4">
    <source>
        <dbReference type="ARBA" id="ARBA00022664"/>
    </source>
</evidence>
<evidence type="ECO:0000313" key="10">
    <source>
        <dbReference type="Proteomes" id="UP000189703"/>
    </source>
</evidence>
<reference evidence="11" key="1">
    <citation type="submission" date="2025-08" db="UniProtKB">
        <authorList>
            <consortium name="RefSeq"/>
        </authorList>
    </citation>
    <scope>IDENTIFICATION</scope>
</reference>
<keyword evidence="6" id="KW-0863">Zinc-finger</keyword>
<keyword evidence="8" id="KW-0508">mRNA splicing</keyword>
<dbReference type="InterPro" id="IPR021966">
    <property type="entry name" value="SF3a60_bindingd"/>
</dbReference>
<keyword evidence="7" id="KW-0862">Zinc</keyword>
<dbReference type="GO" id="GO:0003723">
    <property type="term" value="F:RNA binding"/>
    <property type="evidence" value="ECO:0000318"/>
    <property type="project" value="GO_Central"/>
</dbReference>
<evidence type="ECO:0000256" key="9">
    <source>
        <dbReference type="ARBA" id="ARBA00023242"/>
    </source>
</evidence>
<dbReference type="eggNOG" id="KOG2636">
    <property type="taxonomic scope" value="Eukaryota"/>
</dbReference>
<dbReference type="PANTHER" id="PTHR12786:SF2">
    <property type="entry name" value="SPLICING FACTOR 3A SUBUNIT 3"/>
    <property type="match status" value="1"/>
</dbReference>
<comment type="subcellular location">
    <subcellularLocation>
        <location evidence="1">Nucleus</location>
    </subcellularLocation>
</comment>
<dbReference type="InterPro" id="IPR000690">
    <property type="entry name" value="Matrin/U1-C_Znf_C2H2"/>
</dbReference>
<dbReference type="GeneID" id="104604006"/>